<evidence type="ECO:0000313" key="3">
    <source>
        <dbReference type="Proteomes" id="UP000305471"/>
    </source>
</evidence>
<proteinExistence type="predicted"/>
<evidence type="ECO:0000313" key="2">
    <source>
        <dbReference type="EMBL" id="TKB03071.1"/>
    </source>
</evidence>
<gene>
    <name evidence="2" type="ORF">E5672_08425</name>
</gene>
<dbReference type="RefSeq" id="WP_136781796.1">
    <property type="nucleotide sequence ID" value="NZ_SWCO01000005.1"/>
</dbReference>
<keyword evidence="3" id="KW-1185">Reference proteome</keyword>
<feature type="compositionally biased region" description="Basic and acidic residues" evidence="1">
    <location>
        <begin position="14"/>
        <end position="38"/>
    </location>
</feature>
<feature type="compositionally biased region" description="Polar residues" evidence="1">
    <location>
        <begin position="1"/>
        <end position="13"/>
    </location>
</feature>
<dbReference type="OrthoDB" id="9837418at2"/>
<comment type="caution">
    <text evidence="2">The sequence shown here is derived from an EMBL/GenBank/DDBJ whole genome shotgun (WGS) entry which is preliminary data.</text>
</comment>
<dbReference type="Proteomes" id="UP000305471">
    <property type="component" value="Unassembled WGS sequence"/>
</dbReference>
<dbReference type="AlphaFoldDB" id="A0A4U0ZAF3"/>
<organism evidence="2 3">
    <name type="scientific">Alteromonas portus</name>
    <dbReference type="NCBI Taxonomy" id="2565549"/>
    <lineage>
        <taxon>Bacteria</taxon>
        <taxon>Pseudomonadati</taxon>
        <taxon>Pseudomonadota</taxon>
        <taxon>Gammaproteobacteria</taxon>
        <taxon>Alteromonadales</taxon>
        <taxon>Alteromonadaceae</taxon>
        <taxon>Alteromonas/Salinimonas group</taxon>
        <taxon>Alteromonas</taxon>
    </lineage>
</organism>
<reference evidence="2 3" key="1">
    <citation type="submission" date="2019-04" db="EMBL/GenBank/DDBJ databases">
        <title>Alteromonas portus sp. nov., an alginate lyase-excreting marine bacterium.</title>
        <authorList>
            <person name="Huang H."/>
            <person name="Mo K."/>
            <person name="Bao S."/>
        </authorList>
    </citation>
    <scope>NUCLEOTIDE SEQUENCE [LARGE SCALE GENOMIC DNA]</scope>
    <source>
        <strain evidence="2 3">HB161718</strain>
    </source>
</reference>
<name>A0A4U0ZAF3_9ALTE</name>
<accession>A0A4U0ZAF3</accession>
<dbReference type="EMBL" id="SWCO01000005">
    <property type="protein sequence ID" value="TKB03071.1"/>
    <property type="molecule type" value="Genomic_DNA"/>
</dbReference>
<sequence>MKTQPRTKTNNTAKPEKQDVSSSDFDRETIQSTKDDLNKSMALTDSEVETYLKWLSGFPMESRGEGVSLTIEFFPGFGDRIVAKLSNSECVLRDYF</sequence>
<protein>
    <submittedName>
        <fullName evidence="2">Uncharacterized protein</fullName>
    </submittedName>
</protein>
<feature type="region of interest" description="Disordered" evidence="1">
    <location>
        <begin position="1"/>
        <end position="38"/>
    </location>
</feature>
<evidence type="ECO:0000256" key="1">
    <source>
        <dbReference type="SAM" id="MobiDB-lite"/>
    </source>
</evidence>